<evidence type="ECO:0000256" key="1">
    <source>
        <dbReference type="SAM" id="MobiDB-lite"/>
    </source>
</evidence>
<protein>
    <submittedName>
        <fullName evidence="2">Uncharacterized protein</fullName>
    </submittedName>
</protein>
<dbReference type="EMBL" id="GBXM01013505">
    <property type="protein sequence ID" value="JAH95072.1"/>
    <property type="molecule type" value="Transcribed_RNA"/>
</dbReference>
<feature type="region of interest" description="Disordered" evidence="1">
    <location>
        <begin position="1"/>
        <end position="66"/>
    </location>
</feature>
<dbReference type="AlphaFoldDB" id="A0A0E9WX56"/>
<accession>A0A0E9WX56</accession>
<reference evidence="2" key="2">
    <citation type="journal article" date="2015" name="Fish Shellfish Immunol.">
        <title>Early steps in the European eel (Anguilla anguilla)-Vibrio vulnificus interaction in the gills: Role of the RtxA13 toxin.</title>
        <authorList>
            <person name="Callol A."/>
            <person name="Pajuelo D."/>
            <person name="Ebbesson L."/>
            <person name="Teles M."/>
            <person name="MacKenzie S."/>
            <person name="Amaro C."/>
        </authorList>
    </citation>
    <scope>NUCLEOTIDE SEQUENCE</scope>
</reference>
<evidence type="ECO:0000313" key="2">
    <source>
        <dbReference type="EMBL" id="JAH95072.1"/>
    </source>
</evidence>
<sequence length="93" mass="10429">MEQRSSRRRCGSAVRTPSLATESCGAPSLNTSSTGRRRLERSWSRSPLRSRTPSEPIGTTPSQIPHSNYSAHIPVTELNLQFFFKVVYLFLSC</sequence>
<name>A0A0E9WX56_ANGAN</name>
<reference evidence="2" key="1">
    <citation type="submission" date="2014-11" db="EMBL/GenBank/DDBJ databases">
        <authorList>
            <person name="Amaro Gonzalez C."/>
        </authorList>
    </citation>
    <scope>NUCLEOTIDE SEQUENCE</scope>
</reference>
<feature type="compositionally biased region" description="Basic residues" evidence="1">
    <location>
        <begin position="1"/>
        <end position="10"/>
    </location>
</feature>
<proteinExistence type="predicted"/>
<feature type="compositionally biased region" description="Polar residues" evidence="1">
    <location>
        <begin position="44"/>
        <end position="66"/>
    </location>
</feature>
<organism evidence="2">
    <name type="scientific">Anguilla anguilla</name>
    <name type="common">European freshwater eel</name>
    <name type="synonym">Muraena anguilla</name>
    <dbReference type="NCBI Taxonomy" id="7936"/>
    <lineage>
        <taxon>Eukaryota</taxon>
        <taxon>Metazoa</taxon>
        <taxon>Chordata</taxon>
        <taxon>Craniata</taxon>
        <taxon>Vertebrata</taxon>
        <taxon>Euteleostomi</taxon>
        <taxon>Actinopterygii</taxon>
        <taxon>Neopterygii</taxon>
        <taxon>Teleostei</taxon>
        <taxon>Anguilliformes</taxon>
        <taxon>Anguillidae</taxon>
        <taxon>Anguilla</taxon>
    </lineage>
</organism>